<comment type="caution">
    <text evidence="1">The sequence shown here is derived from an EMBL/GenBank/DDBJ whole genome shotgun (WGS) entry which is preliminary data.</text>
</comment>
<reference evidence="1" key="1">
    <citation type="submission" date="2022-04" db="EMBL/GenBank/DDBJ databases">
        <title>A functionally conserved STORR gene fusion in Papaver species that diverged 16.8 million years ago.</title>
        <authorList>
            <person name="Catania T."/>
        </authorList>
    </citation>
    <scope>NUCLEOTIDE SEQUENCE</scope>
    <source>
        <strain evidence="1">S-188037</strain>
    </source>
</reference>
<keyword evidence="2" id="KW-1185">Reference proteome</keyword>
<evidence type="ECO:0000313" key="2">
    <source>
        <dbReference type="Proteomes" id="UP001202328"/>
    </source>
</evidence>
<sequence length="78" mass="8536">MVTSAAYKSWQRCGVELVRCLMCSQVVHHPTRIYAVLMIAKKDQEGQSQVLSVAIEIAEGSVDVDSKFRALVVVGSLV</sequence>
<name>A0AAD4XJ56_9MAGN</name>
<dbReference type="Proteomes" id="UP001202328">
    <property type="component" value="Unassembled WGS sequence"/>
</dbReference>
<organism evidence="1 2">
    <name type="scientific">Papaver atlanticum</name>
    <dbReference type="NCBI Taxonomy" id="357466"/>
    <lineage>
        <taxon>Eukaryota</taxon>
        <taxon>Viridiplantae</taxon>
        <taxon>Streptophyta</taxon>
        <taxon>Embryophyta</taxon>
        <taxon>Tracheophyta</taxon>
        <taxon>Spermatophyta</taxon>
        <taxon>Magnoliopsida</taxon>
        <taxon>Ranunculales</taxon>
        <taxon>Papaveraceae</taxon>
        <taxon>Papaveroideae</taxon>
        <taxon>Papaver</taxon>
    </lineage>
</organism>
<evidence type="ECO:0000313" key="1">
    <source>
        <dbReference type="EMBL" id="KAI3922988.1"/>
    </source>
</evidence>
<accession>A0AAD4XJ56</accession>
<protein>
    <submittedName>
        <fullName evidence="1">Uncharacterized protein</fullName>
    </submittedName>
</protein>
<dbReference type="AlphaFoldDB" id="A0AAD4XJ56"/>
<proteinExistence type="predicted"/>
<gene>
    <name evidence="1" type="ORF">MKW98_013522</name>
</gene>
<dbReference type="EMBL" id="JAJJMB010008589">
    <property type="protein sequence ID" value="KAI3922988.1"/>
    <property type="molecule type" value="Genomic_DNA"/>
</dbReference>